<dbReference type="Gene3D" id="3.30.70.370">
    <property type="match status" value="1"/>
</dbReference>
<dbReference type="Proteomes" id="UP000698059">
    <property type="component" value="Unassembled WGS sequence"/>
</dbReference>
<comment type="catalytic activity">
    <reaction evidence="3">
        <text>DNA(n) + a 2'-deoxyribonucleoside 5'-triphosphate = DNA(n+1) + diphosphate</text>
        <dbReference type="Rhea" id="RHEA:22508"/>
        <dbReference type="Rhea" id="RHEA-COMP:17339"/>
        <dbReference type="Rhea" id="RHEA-COMP:17340"/>
        <dbReference type="ChEBI" id="CHEBI:33019"/>
        <dbReference type="ChEBI" id="CHEBI:61560"/>
        <dbReference type="ChEBI" id="CHEBI:173112"/>
        <dbReference type="EC" id="2.7.7.7"/>
    </reaction>
</comment>
<keyword evidence="6" id="KW-0548">Nucleotidyltransferase</keyword>
<dbReference type="RefSeq" id="WP_205308623.1">
    <property type="nucleotide sequence ID" value="NZ_BAAAVF010000001.1"/>
</dbReference>
<evidence type="ECO:0000313" key="7">
    <source>
        <dbReference type="Proteomes" id="UP000698059"/>
    </source>
</evidence>
<organism evidence="6 7">
    <name type="scientific">Oerskovia jenensis</name>
    <dbReference type="NCBI Taxonomy" id="162169"/>
    <lineage>
        <taxon>Bacteria</taxon>
        <taxon>Bacillati</taxon>
        <taxon>Actinomycetota</taxon>
        <taxon>Actinomycetes</taxon>
        <taxon>Micrococcales</taxon>
        <taxon>Cellulomonadaceae</taxon>
        <taxon>Oerskovia</taxon>
    </lineage>
</organism>
<dbReference type="InterPro" id="IPR001098">
    <property type="entry name" value="DNA-dir_DNA_pol_A_palm_dom"/>
</dbReference>
<feature type="region of interest" description="Disordered" evidence="4">
    <location>
        <begin position="449"/>
        <end position="486"/>
    </location>
</feature>
<keyword evidence="6" id="KW-0808">Transferase</keyword>
<dbReference type="SUPFAM" id="SSF56672">
    <property type="entry name" value="DNA/RNA polymerases"/>
    <property type="match status" value="1"/>
</dbReference>
<protein>
    <recommendedName>
        <fullName evidence="1">DNA-directed DNA polymerase</fullName>
        <ecNumber evidence="1">2.7.7.7</ecNumber>
    </recommendedName>
</protein>
<name>A0ABS2LKH0_9CELL</name>
<evidence type="ECO:0000259" key="5">
    <source>
        <dbReference type="SMART" id="SM00482"/>
    </source>
</evidence>
<feature type="domain" description="DNA-directed DNA polymerase family A palm" evidence="5">
    <location>
        <begin position="342"/>
        <end position="559"/>
    </location>
</feature>
<dbReference type="PANTHER" id="PTHR10133">
    <property type="entry name" value="DNA POLYMERASE I"/>
    <property type="match status" value="1"/>
</dbReference>
<comment type="caution">
    <text evidence="6">The sequence shown here is derived from an EMBL/GenBank/DDBJ whole genome shotgun (WGS) entry which is preliminary data.</text>
</comment>
<evidence type="ECO:0000256" key="4">
    <source>
        <dbReference type="SAM" id="MobiDB-lite"/>
    </source>
</evidence>
<evidence type="ECO:0000256" key="2">
    <source>
        <dbReference type="ARBA" id="ARBA00022705"/>
    </source>
</evidence>
<sequence>MSDPHGRLRGVYSVPLRTSSADPVVVDVEDLDPHGGRLHPAPRRTTWPEAVLERAGPLSASPAVATTTLDAPQAAVPATRWVWEDTNLWYPAALAAGVRVERAHDLRLSRAILRRSVLTSGTPLARGPRDAWDDMLPVPTVPVPGIERPDALFDLGAPRDASPPDPVGELRRQLEAVATSSGPGQLRLLLAAESAGALVAAEMSHAGLPWREDLHDAMLTGALGARPPLGLRPARLEALAERVRAALDAPALNPDSAPELLKALEYAGVGVKSTRKWDLERVDHPVVAPLLEYKKLSRLLTANGWNWLDTWVRGGRFRPEYVVGGVVTGRWAANGGGALQLPHQIRSAVVADPGWTLVVADAAQLEPRVLAGLSGDLVMAEAGRGGDMYQGIVDAGAVETRAQAKIGMLGAMYGGTTGESGLMLPRLAKAFPRALDLVEQAARAGERGEIVTTRLGRSSPPPGSGWEETQGSAYDESASSDAQSRARSQTRAWGRFTRNFVVQGTAAEWALCWMASLRGRLAAMPRAATPGRAPTPFADQPHMVFFLHDEIIVHTPVELAEQVAAEIRAAGTEAGKLLFGDFPVDFPLTVAIVDDYSQAK</sequence>
<keyword evidence="7" id="KW-1185">Reference proteome</keyword>
<keyword evidence="2" id="KW-0235">DNA replication</keyword>
<reference evidence="6 7" key="1">
    <citation type="submission" date="2021-01" db="EMBL/GenBank/DDBJ databases">
        <title>Sequencing the genomes of 1000 actinobacteria strains.</title>
        <authorList>
            <person name="Klenk H.-P."/>
        </authorList>
    </citation>
    <scope>NUCLEOTIDE SEQUENCE [LARGE SCALE GENOMIC DNA]</scope>
    <source>
        <strain evidence="6 7">DSM 46000</strain>
    </source>
</reference>
<dbReference type="Gene3D" id="1.10.150.20">
    <property type="entry name" value="5' to 3' exonuclease, C-terminal subdomain"/>
    <property type="match status" value="1"/>
</dbReference>
<evidence type="ECO:0000313" key="6">
    <source>
        <dbReference type="EMBL" id="MBM7480938.1"/>
    </source>
</evidence>
<evidence type="ECO:0000256" key="3">
    <source>
        <dbReference type="ARBA" id="ARBA00049244"/>
    </source>
</evidence>
<dbReference type="SMART" id="SM00482">
    <property type="entry name" value="POLAc"/>
    <property type="match status" value="1"/>
</dbReference>
<dbReference type="InterPro" id="IPR043502">
    <property type="entry name" value="DNA/RNA_pol_sf"/>
</dbReference>
<accession>A0ABS2LKH0</accession>
<dbReference type="GO" id="GO:0003887">
    <property type="term" value="F:DNA-directed DNA polymerase activity"/>
    <property type="evidence" value="ECO:0007669"/>
    <property type="project" value="UniProtKB-EC"/>
</dbReference>
<dbReference type="EC" id="2.7.7.7" evidence="1"/>
<dbReference type="EMBL" id="JAFBBO010000001">
    <property type="protein sequence ID" value="MBM7480938.1"/>
    <property type="molecule type" value="Genomic_DNA"/>
</dbReference>
<proteinExistence type="predicted"/>
<evidence type="ECO:0000256" key="1">
    <source>
        <dbReference type="ARBA" id="ARBA00012417"/>
    </source>
</evidence>
<dbReference type="InterPro" id="IPR002298">
    <property type="entry name" value="DNA_polymerase_A"/>
</dbReference>
<dbReference type="Pfam" id="PF00476">
    <property type="entry name" value="DNA_pol_A"/>
    <property type="match status" value="1"/>
</dbReference>
<dbReference type="NCBIfam" id="NF011538">
    <property type="entry name" value="PRK14975.1-1"/>
    <property type="match status" value="1"/>
</dbReference>
<gene>
    <name evidence="6" type="ORF">JOD49_003858</name>
</gene>
<dbReference type="PANTHER" id="PTHR10133:SF27">
    <property type="entry name" value="DNA POLYMERASE NU"/>
    <property type="match status" value="1"/>
</dbReference>
<feature type="compositionally biased region" description="Low complexity" evidence="4">
    <location>
        <begin position="477"/>
        <end position="486"/>
    </location>
</feature>
<dbReference type="CDD" id="cd06444">
    <property type="entry name" value="DNA_pol_A"/>
    <property type="match status" value="1"/>
</dbReference>